<dbReference type="RefSeq" id="WP_210037965.1">
    <property type="nucleotide sequence ID" value="NZ_JBHLVU010000022.1"/>
</dbReference>
<feature type="chain" id="PRO_5047054485" evidence="7">
    <location>
        <begin position="23"/>
        <end position="451"/>
    </location>
</feature>
<dbReference type="InterPro" id="IPR050490">
    <property type="entry name" value="Bact_solute-bd_prot1"/>
</dbReference>
<keyword evidence="3" id="KW-0472">Membrane</keyword>
<evidence type="ECO:0000256" key="3">
    <source>
        <dbReference type="ARBA" id="ARBA00023136"/>
    </source>
</evidence>
<organism evidence="8 9">
    <name type="scientific">Paenibacillus sepulcri</name>
    <dbReference type="NCBI Taxonomy" id="359917"/>
    <lineage>
        <taxon>Bacteria</taxon>
        <taxon>Bacillati</taxon>
        <taxon>Bacillota</taxon>
        <taxon>Bacilli</taxon>
        <taxon>Bacillales</taxon>
        <taxon>Paenibacillaceae</taxon>
        <taxon>Paenibacillus</taxon>
    </lineage>
</organism>
<evidence type="ECO:0000256" key="6">
    <source>
        <dbReference type="SAM" id="MobiDB-lite"/>
    </source>
</evidence>
<feature type="region of interest" description="Disordered" evidence="6">
    <location>
        <begin position="29"/>
        <end position="48"/>
    </location>
</feature>
<gene>
    <name evidence="8" type="ORF">K0U00_05735</name>
</gene>
<accession>A0ABS7BY09</accession>
<dbReference type="InterPro" id="IPR006059">
    <property type="entry name" value="SBP"/>
</dbReference>
<proteinExistence type="predicted"/>
<dbReference type="PANTHER" id="PTHR43649">
    <property type="entry name" value="ARABINOSE-BINDING PROTEIN-RELATED"/>
    <property type="match status" value="1"/>
</dbReference>
<reference evidence="8 9" key="1">
    <citation type="submission" date="2021-07" db="EMBL/GenBank/DDBJ databases">
        <title>Paenibacillus radiodurans sp. nov., isolated from the southeastern edge of Tengger Desert.</title>
        <authorList>
            <person name="Zhang G."/>
        </authorList>
    </citation>
    <scope>NUCLEOTIDE SEQUENCE [LARGE SCALE GENOMIC DNA]</scope>
    <source>
        <strain evidence="8 9">CCM 7311</strain>
    </source>
</reference>
<feature type="signal peptide" evidence="7">
    <location>
        <begin position="1"/>
        <end position="22"/>
    </location>
</feature>
<keyword evidence="2 7" id="KW-0732">Signal</keyword>
<keyword evidence="5" id="KW-0449">Lipoprotein</keyword>
<comment type="caution">
    <text evidence="8">The sequence shown here is derived from an EMBL/GenBank/DDBJ whole genome shotgun (WGS) entry which is preliminary data.</text>
</comment>
<name>A0ABS7BY09_9BACL</name>
<dbReference type="EMBL" id="JAHZIK010000086">
    <property type="protein sequence ID" value="MBW7453538.1"/>
    <property type="molecule type" value="Genomic_DNA"/>
</dbReference>
<dbReference type="Gene3D" id="3.40.190.10">
    <property type="entry name" value="Periplasmic binding protein-like II"/>
    <property type="match status" value="2"/>
</dbReference>
<evidence type="ECO:0000256" key="4">
    <source>
        <dbReference type="ARBA" id="ARBA00023139"/>
    </source>
</evidence>
<protein>
    <submittedName>
        <fullName evidence="8">ABC transporter substrate-binding protein</fullName>
    </submittedName>
</protein>
<evidence type="ECO:0000256" key="2">
    <source>
        <dbReference type="ARBA" id="ARBA00022729"/>
    </source>
</evidence>
<dbReference type="Pfam" id="PF01547">
    <property type="entry name" value="SBP_bac_1"/>
    <property type="match status" value="1"/>
</dbReference>
<keyword evidence="4" id="KW-0564">Palmitate</keyword>
<evidence type="ECO:0000313" key="8">
    <source>
        <dbReference type="EMBL" id="MBW7453538.1"/>
    </source>
</evidence>
<dbReference type="Proteomes" id="UP001519887">
    <property type="component" value="Unassembled WGS sequence"/>
</dbReference>
<keyword evidence="9" id="KW-1185">Reference proteome</keyword>
<sequence>MRKKFTCLLLAVVASCSLILSACGSSGNNGGTSGNEASNANQPAAGNEQADKKVTMNFVYAGGDPATKQAISDAVNAFTKTHPNITINQEPSGSGPYADFLKTKDAVGEFPDFLEMRDTQIYADAGKLAELPSDLVELIDNAPKVNDKYYVLPFTSVAPNGIIYSKALFEKAGITAEPKTYDEFLADTQKIKDLGVSPIVIGGKDVWHMGFWVNKYLMDQVFIQNPDWNAQRSAGKVSFTDANVVSAMKDFTELFDKGFVDKGWLSTADNQTASLLTSGKAAMLYSGPWMFPTIAEADPSFEFDFFPLPDREGNLIVNGLLSPQGLSLSAEAAKDPDKAAAFSEFVKFFFSPEQYGNYLKSANAIPSTKEKVTYEASPQLQKVIDLMADPNVKKSATINGFWGENQIPPQFRDWFYKLAQQWVSTGKPSVEDAMKMADEEWDKEVKAKNQT</sequence>
<dbReference type="PANTHER" id="PTHR43649:SF33">
    <property type="entry name" value="POLYGALACTURONAN_RHAMNOGALACTURONAN-BINDING PROTEIN YTCQ"/>
    <property type="match status" value="1"/>
</dbReference>
<evidence type="ECO:0000313" key="9">
    <source>
        <dbReference type="Proteomes" id="UP001519887"/>
    </source>
</evidence>
<dbReference type="PROSITE" id="PS51257">
    <property type="entry name" value="PROKAR_LIPOPROTEIN"/>
    <property type="match status" value="1"/>
</dbReference>
<keyword evidence="1" id="KW-1003">Cell membrane</keyword>
<evidence type="ECO:0000256" key="1">
    <source>
        <dbReference type="ARBA" id="ARBA00022475"/>
    </source>
</evidence>
<evidence type="ECO:0000256" key="7">
    <source>
        <dbReference type="SAM" id="SignalP"/>
    </source>
</evidence>
<dbReference type="SUPFAM" id="SSF53850">
    <property type="entry name" value="Periplasmic binding protein-like II"/>
    <property type="match status" value="1"/>
</dbReference>
<evidence type="ECO:0000256" key="5">
    <source>
        <dbReference type="ARBA" id="ARBA00023288"/>
    </source>
</evidence>